<dbReference type="Gene3D" id="1.10.10.160">
    <property type="match status" value="1"/>
</dbReference>
<dbReference type="Proteomes" id="UP001209257">
    <property type="component" value="Unassembled WGS sequence"/>
</dbReference>
<keyword evidence="2 10" id="KW-0547">Nucleotide-binding</keyword>
<keyword evidence="5 10" id="KW-0347">Helicase</keyword>
<dbReference type="Gene3D" id="1.10.10.990">
    <property type="match status" value="1"/>
</dbReference>
<evidence type="ECO:0000259" key="11">
    <source>
        <dbReference type="Pfam" id="PF17946"/>
    </source>
</evidence>
<accession>A0ABT2VR82</accession>
<keyword evidence="8 10" id="KW-0238">DNA-binding</keyword>
<dbReference type="Gene3D" id="3.40.50.300">
    <property type="entry name" value="P-loop containing nucleotide triphosphate hydrolases"/>
    <property type="match status" value="2"/>
</dbReference>
<dbReference type="PIRSF" id="PIRSF000980">
    <property type="entry name" value="RecC"/>
    <property type="match status" value="1"/>
</dbReference>
<evidence type="ECO:0000256" key="1">
    <source>
        <dbReference type="ARBA" id="ARBA00022722"/>
    </source>
</evidence>
<dbReference type="GO" id="GO:0008854">
    <property type="term" value="F:exodeoxyribonuclease V activity"/>
    <property type="evidence" value="ECO:0007669"/>
    <property type="project" value="UniProtKB-EC"/>
</dbReference>
<dbReference type="HAMAP" id="MF_01486">
    <property type="entry name" value="RecC"/>
    <property type="match status" value="1"/>
</dbReference>
<evidence type="ECO:0000256" key="4">
    <source>
        <dbReference type="ARBA" id="ARBA00022801"/>
    </source>
</evidence>
<sequence>MLALYPSNKLEHLSFLLGALLKQQPGQVLTPTTILVESPGMQHWLNMELARQQGVAMNLAFPLPVRFMWDTARAVLGPDTVPRQSPYRREVLSWRIDTLLADEALMAKTEMAPVIEYWQGPASEVERSAQRLQLATVMADVFEQYLLYRPDWLFAWEAGEQVQADNNMEAWQAGLWRALVAEAPLHPARLHQQALAALEEGKSPAALPSSIIVFAINTMAPQLVAFIDALARHTDIHIFHLNPSVNYWGDSKSDREQARAIRESGIQAWMTDDQSNPFLGNLGKQGRDLFNLLTQLDSFEVSAFDTPVPGESPGQPGLLSAIQQDILQAARPAHTTEPPADDDSVMVVSAHSALREVQALHDQILAWMQDDPTLTPSDIVVMCPAIEEYAPLIDAVFHRVGTPRPEAHSPPRLPCSIADRSPLDADPMVAAFISLLTLPDSRFRVAEIMDLLRLDAMQARFELNDDDIELMTYWLSQAHVHWGLDGEHKHAISEGATASDTYSWWWGLRRLLLGMVYQDTPIMTRNLLTLPDVEGQQAVTLGKLMQILDVLSEHAKALNTPRSAHEWHDYLLTLRDSCFAPLPEQTVTWESLGKASADLAAHCDEAGYEQTLHLRQVREVLLKRFSSPDAGNHFMTGQITFCSMLPMRSIPFRVVAVLGLNDGEFPRQASPASIDLMSALPRKLGDRSRRLEDRYLFLEAIISARDHLYLSYQGNSAQDNSARQPSLVLAEFLNVLSTGYQCPARRLVKPLPLHPFSAGCFNSEKPGFERGWLKLAQAIQQPLAADANQAAALEDAVLPDQVTPADIARCLAHPLRYYANHQLGVYLDPAAPLLENTEPFAENNLSRYQVIEAMSAVGVTDEAITKIAQRTRMHGDLPDTPLTTTVLTQWQDAAQALTNAIGLRDAEPLPVTWQGQQLSVTTQAWQGASELKWRHAGSQHTQRKCEQLITSLCFSAAGMAKPYEVFYLKWATGNFTVRKAVFQPLDGESAQALLSDIEHVYLRALQQPLAAFADVAMKLFKKAAGEQLADFAVSDVGAQEVRTIVQTSSPFQASLADDPYVQWFYPQGLSADVLPLHELEPLCRAMDNQLKDKKL</sequence>
<dbReference type="Gene3D" id="1.10.486.10">
    <property type="entry name" value="PCRA, domain 4"/>
    <property type="match status" value="1"/>
</dbReference>
<evidence type="ECO:0000313" key="13">
    <source>
        <dbReference type="Proteomes" id="UP001209257"/>
    </source>
</evidence>
<evidence type="ECO:0000256" key="2">
    <source>
        <dbReference type="ARBA" id="ARBA00022741"/>
    </source>
</evidence>
<comment type="similarity">
    <text evidence="10">Belongs to the RecC family.</text>
</comment>
<dbReference type="InterPro" id="IPR011335">
    <property type="entry name" value="Restrct_endonuc-II-like"/>
</dbReference>
<keyword evidence="13" id="KW-1185">Reference proteome</keyword>
<keyword evidence="6 10" id="KW-0269">Exonuclease</keyword>
<evidence type="ECO:0000256" key="8">
    <source>
        <dbReference type="ARBA" id="ARBA00023125"/>
    </source>
</evidence>
<dbReference type="InterPro" id="IPR027417">
    <property type="entry name" value="P-loop_NTPase"/>
</dbReference>
<dbReference type="InterPro" id="IPR006697">
    <property type="entry name" value="RecC"/>
</dbReference>
<gene>
    <name evidence="10 12" type="primary">recC</name>
    <name evidence="12" type="ORF">OCL06_14645</name>
</gene>
<dbReference type="InterPro" id="IPR013986">
    <property type="entry name" value="DExx_box_DNA_helicase_dom_sf"/>
</dbReference>
<comment type="caution">
    <text evidence="12">The sequence shown here is derived from an EMBL/GenBank/DDBJ whole genome shotgun (WGS) entry which is preliminary data.</text>
</comment>
<name>A0ABT2VR82_9ALTE</name>
<comment type="miscellaneous">
    <text evidence="10">In the RecBCD complex, RecB has a slow 3'-5' helicase, an exonuclease activity and loads RecA onto ssDNA, RecD has a fast 5'-3' helicase activity, while RecC stimulates the ATPase and processivity of the RecB helicase and contributes to recognition of the Chi site.</text>
</comment>
<keyword evidence="4 10" id="KW-0378">Hydrolase</keyword>
<dbReference type="RefSeq" id="WP_262995878.1">
    <property type="nucleotide sequence ID" value="NZ_JAOTJC010000013.1"/>
</dbReference>
<dbReference type="EMBL" id="JAOTJC010000013">
    <property type="protein sequence ID" value="MCU7555826.1"/>
    <property type="molecule type" value="Genomic_DNA"/>
</dbReference>
<evidence type="ECO:0000256" key="6">
    <source>
        <dbReference type="ARBA" id="ARBA00022839"/>
    </source>
</evidence>
<keyword evidence="3 10" id="KW-0227">DNA damage</keyword>
<reference evidence="13" key="1">
    <citation type="submission" date="2023-07" db="EMBL/GenBank/DDBJ databases">
        <title>Study on multiphase classification of strain Alteromonas salexigens isolated from the Yellow Sea.</title>
        <authorList>
            <person name="Sun L."/>
        </authorList>
    </citation>
    <scope>NUCLEOTIDE SEQUENCE [LARGE SCALE GENOMIC DNA]</scope>
    <source>
        <strain evidence="13">ASW11-19</strain>
    </source>
</reference>
<dbReference type="Gene3D" id="3.40.50.10930">
    <property type="match status" value="1"/>
</dbReference>
<dbReference type="SUPFAM" id="SSF52540">
    <property type="entry name" value="P-loop containing nucleoside triphosphate hydrolases"/>
    <property type="match status" value="2"/>
</dbReference>
<evidence type="ECO:0000256" key="3">
    <source>
        <dbReference type="ARBA" id="ARBA00022763"/>
    </source>
</evidence>
<dbReference type="NCBIfam" id="TIGR01450">
    <property type="entry name" value="recC"/>
    <property type="match status" value="1"/>
</dbReference>
<evidence type="ECO:0000313" key="12">
    <source>
        <dbReference type="EMBL" id="MCU7555826.1"/>
    </source>
</evidence>
<comment type="function">
    <text evidence="10">A helicase/nuclease that prepares dsDNA breaks (DSB) for recombinational DNA repair. Binds to DSBs and unwinds DNA via a highly rapid and processive ATP-dependent bidirectional helicase activity. Unwinds dsDNA until it encounters a Chi (crossover hotspot instigator) sequence from the 3' direction. Cuts ssDNA a few nucleotides 3' to the Chi site. The properties and activities of the enzyme are changed at Chi. The Chi-altered holoenzyme produces a long 3'-ssDNA overhang and facilitates RecA-binding to the ssDNA for homologous DNA recombination and repair. Holoenzyme degrades any linearized DNA that is unable to undergo homologous recombination. In the holoenzyme this subunit recognizes the wild-type Chi sequence, and when added to isolated RecB increases its ATP-dependent helicase processivity.</text>
</comment>
<dbReference type="SUPFAM" id="SSF52980">
    <property type="entry name" value="Restriction endonuclease-like"/>
    <property type="match status" value="1"/>
</dbReference>
<dbReference type="PANTHER" id="PTHR30591:SF1">
    <property type="entry name" value="RECBCD ENZYME SUBUNIT RECC"/>
    <property type="match status" value="1"/>
</dbReference>
<dbReference type="Pfam" id="PF17946">
    <property type="entry name" value="RecC_C"/>
    <property type="match status" value="1"/>
</dbReference>
<dbReference type="Pfam" id="PF04257">
    <property type="entry name" value="Exonuc_V_gamma"/>
    <property type="match status" value="1"/>
</dbReference>
<evidence type="ECO:0000256" key="10">
    <source>
        <dbReference type="HAMAP-Rule" id="MF_01486"/>
    </source>
</evidence>
<evidence type="ECO:0000256" key="9">
    <source>
        <dbReference type="ARBA" id="ARBA00023204"/>
    </source>
</evidence>
<evidence type="ECO:0000256" key="7">
    <source>
        <dbReference type="ARBA" id="ARBA00022840"/>
    </source>
</evidence>
<dbReference type="PANTHER" id="PTHR30591">
    <property type="entry name" value="RECBCD ENZYME SUBUNIT RECC"/>
    <property type="match status" value="1"/>
</dbReference>
<keyword evidence="7 10" id="KW-0067">ATP-binding</keyword>
<keyword evidence="1 10" id="KW-0540">Nuclease</keyword>
<keyword evidence="9 10" id="KW-0234">DNA repair</keyword>
<protein>
    <recommendedName>
        <fullName evidence="10">RecBCD enzyme subunit RecC</fullName>
    </recommendedName>
    <alternativeName>
        <fullName evidence="10">Exonuclease V subunit RecC</fullName>
        <shortName evidence="10">ExoV subunit RecC</shortName>
    </alternativeName>
    <alternativeName>
        <fullName evidence="10">Helicase/nuclease RecBCD subunit RecC</fullName>
    </alternativeName>
</protein>
<dbReference type="InterPro" id="IPR041500">
    <property type="entry name" value="RecC_C"/>
</dbReference>
<feature type="domain" description="RecC C-terminal" evidence="11">
    <location>
        <begin position="799"/>
        <end position="1022"/>
    </location>
</feature>
<proteinExistence type="inferred from homology"/>
<organism evidence="12 13">
    <name type="scientific">Alteromonas salexigens</name>
    <dbReference type="NCBI Taxonomy" id="2982530"/>
    <lineage>
        <taxon>Bacteria</taxon>
        <taxon>Pseudomonadati</taxon>
        <taxon>Pseudomonadota</taxon>
        <taxon>Gammaproteobacteria</taxon>
        <taxon>Alteromonadales</taxon>
        <taxon>Alteromonadaceae</taxon>
        <taxon>Alteromonas/Salinimonas group</taxon>
        <taxon>Alteromonas</taxon>
    </lineage>
</organism>
<comment type="subunit">
    <text evidence="10">Heterotrimer of RecB, RecC and RecD. All subunits contribute to DNA-binding.</text>
</comment>
<evidence type="ECO:0000256" key="5">
    <source>
        <dbReference type="ARBA" id="ARBA00022806"/>
    </source>
</evidence>